<dbReference type="KEGG" id="pbar:105433181"/>
<sequence>MFLMRDFCRKKPLKRGVIHLDKVAFRKKFRRSKEPDKSSQSGYPTKFDIHHLRLIIHKMKISILILCLVVVYGSCRIIDEENVDLAEETENYGNYELEYANAPFEKSFSRQRRASLFSPITSPIKTITTPIETITTPIEKITSLPTKMVSAPTKMILKLLGLDNSLIAKILSFLSFIPRAFLGDKDVCPKIEKLPDLLTNIIKHPFGTAKTIVCYVFQIIGVPGRALLRIAFPLMSRFFWRTLLPVFHRIVNMINNTVSLPPSLKAMVVSFNMMYKLFQVMGKVP</sequence>
<reference evidence="2" key="1">
    <citation type="submission" date="2025-08" db="UniProtKB">
        <authorList>
            <consortium name="RefSeq"/>
        </authorList>
    </citation>
    <scope>IDENTIFICATION</scope>
</reference>
<name>A0A6I9WTQ9_9HYME</name>
<accession>A0A6I9WTQ9</accession>
<dbReference type="Proteomes" id="UP000504615">
    <property type="component" value="Unplaced"/>
</dbReference>
<dbReference type="AlphaFoldDB" id="A0A6I9WTQ9"/>
<proteinExistence type="predicted"/>
<dbReference type="OrthoDB" id="7554485at2759"/>
<keyword evidence="1" id="KW-1185">Reference proteome</keyword>
<organism evidence="1 2">
    <name type="scientific">Pogonomyrmex barbatus</name>
    <name type="common">red harvester ant</name>
    <dbReference type="NCBI Taxonomy" id="144034"/>
    <lineage>
        <taxon>Eukaryota</taxon>
        <taxon>Metazoa</taxon>
        <taxon>Ecdysozoa</taxon>
        <taxon>Arthropoda</taxon>
        <taxon>Hexapoda</taxon>
        <taxon>Insecta</taxon>
        <taxon>Pterygota</taxon>
        <taxon>Neoptera</taxon>
        <taxon>Endopterygota</taxon>
        <taxon>Hymenoptera</taxon>
        <taxon>Apocrita</taxon>
        <taxon>Aculeata</taxon>
        <taxon>Formicoidea</taxon>
        <taxon>Formicidae</taxon>
        <taxon>Myrmicinae</taxon>
        <taxon>Pogonomyrmex</taxon>
    </lineage>
</organism>
<gene>
    <name evidence="2" type="primary">LOC105433181</name>
</gene>
<dbReference type="RefSeq" id="XP_011646651.1">
    <property type="nucleotide sequence ID" value="XM_011648349.1"/>
</dbReference>
<evidence type="ECO:0000313" key="2">
    <source>
        <dbReference type="RefSeq" id="XP_011646651.1"/>
    </source>
</evidence>
<evidence type="ECO:0000313" key="1">
    <source>
        <dbReference type="Proteomes" id="UP000504615"/>
    </source>
</evidence>
<dbReference type="GeneID" id="105433181"/>
<protein>
    <submittedName>
        <fullName evidence="2">Uncharacterized protein LOC105433181</fullName>
    </submittedName>
</protein>